<comment type="caution">
    <text evidence="2">The sequence shown here is derived from an EMBL/GenBank/DDBJ whole genome shotgun (WGS) entry which is preliminary data.</text>
</comment>
<dbReference type="PANTHER" id="PTHR34980:SF2">
    <property type="entry name" value="INNER MEMBRANE PROTEIN YHAH-RELATED"/>
    <property type="match status" value="1"/>
</dbReference>
<reference evidence="2" key="1">
    <citation type="submission" date="2022-07" db="EMBL/GenBank/DDBJ databases">
        <title>Bombella genomes.</title>
        <authorList>
            <person name="Harer L."/>
            <person name="Styblova S."/>
            <person name="Ehrmann M."/>
        </authorList>
    </citation>
    <scope>NUCLEOTIDE SEQUENCE</scope>
    <source>
        <strain evidence="2">TMW 2.2543</strain>
    </source>
</reference>
<evidence type="ECO:0000256" key="1">
    <source>
        <dbReference type="SAM" id="Phobius"/>
    </source>
</evidence>
<feature type="transmembrane region" description="Helical" evidence="1">
    <location>
        <begin position="81"/>
        <end position="97"/>
    </location>
</feature>
<keyword evidence="1" id="KW-1133">Transmembrane helix</keyword>
<evidence type="ECO:0000313" key="3">
    <source>
        <dbReference type="Proteomes" id="UP001165576"/>
    </source>
</evidence>
<keyword evidence="1" id="KW-0472">Membrane</keyword>
<accession>A0ABT3WH38</accession>
<protein>
    <submittedName>
        <fullName evidence="2">DUF805 domain-containing protein</fullName>
    </submittedName>
</protein>
<proteinExistence type="predicted"/>
<evidence type="ECO:0000313" key="2">
    <source>
        <dbReference type="EMBL" id="MCX5618367.1"/>
    </source>
</evidence>
<gene>
    <name evidence="2" type="ORF">NQF86_06770</name>
</gene>
<feature type="transmembrane region" description="Helical" evidence="1">
    <location>
        <begin position="29"/>
        <end position="46"/>
    </location>
</feature>
<keyword evidence="3" id="KW-1185">Reference proteome</keyword>
<dbReference type="InterPro" id="IPR008523">
    <property type="entry name" value="DUF805"/>
</dbReference>
<organism evidence="2 3">
    <name type="scientific">Bombella pluederhausensis</name>
    <dbReference type="NCBI Taxonomy" id="2967336"/>
    <lineage>
        <taxon>Bacteria</taxon>
        <taxon>Pseudomonadati</taxon>
        <taxon>Pseudomonadota</taxon>
        <taxon>Alphaproteobacteria</taxon>
        <taxon>Acetobacterales</taxon>
        <taxon>Acetobacteraceae</taxon>
        <taxon>Bombella</taxon>
    </lineage>
</organism>
<dbReference type="Proteomes" id="UP001165576">
    <property type="component" value="Unassembled WGS sequence"/>
</dbReference>
<dbReference type="EMBL" id="JANIDY010000003">
    <property type="protein sequence ID" value="MCX5618367.1"/>
    <property type="molecule type" value="Genomic_DNA"/>
</dbReference>
<dbReference type="RefSeq" id="WP_266116879.1">
    <property type="nucleotide sequence ID" value="NZ_JANIDY010000003.1"/>
</dbReference>
<sequence length="111" mass="12837">MKNNNPFNYYINALKNYVTFRGRATRPEYWFFFLFNVIITIILSVFDGFMQTDVSGKVYSLLVCLPGLAVAVRRLHDTDRSGWWILVPFANIVFLCLKGTEGENRFGPQSD</sequence>
<dbReference type="PANTHER" id="PTHR34980">
    <property type="entry name" value="INNER MEMBRANE PROTEIN-RELATED-RELATED"/>
    <property type="match status" value="1"/>
</dbReference>
<dbReference type="Pfam" id="PF05656">
    <property type="entry name" value="DUF805"/>
    <property type="match status" value="1"/>
</dbReference>
<keyword evidence="1" id="KW-0812">Transmembrane</keyword>
<name>A0ABT3WH38_9PROT</name>